<gene>
    <name evidence="2" type="primary">bstA</name>
    <name evidence="3" type="ORF">CV019_10920</name>
    <name evidence="2" type="ORF">RO950_03735</name>
    <name evidence="1" type="ORF">SHP0023</name>
</gene>
<reference evidence="3 4" key="3">
    <citation type="submission" date="2017-11" db="EMBL/GenBank/DDBJ databases">
        <authorList>
            <person name="Founou R.C."/>
            <person name="Founou L."/>
            <person name="Allam M."/>
            <person name="Ismail A."/>
            <person name="Essack S.Y."/>
        </authorList>
    </citation>
    <scope>NUCLEOTIDE SEQUENCE [LARGE SCALE GENOMIC DNA]</scope>
    <source>
        <strain evidence="3 4">G811N2B1</strain>
    </source>
</reference>
<dbReference type="AlphaFoldDB" id="A0A023UE37"/>
<dbReference type="RefSeq" id="WP_033079916.1">
    <property type="nucleotide sequence ID" value="NZ_CAJCFX010000015.1"/>
</dbReference>
<dbReference type="GO" id="GO:0016740">
    <property type="term" value="F:transferase activity"/>
    <property type="evidence" value="ECO:0007669"/>
    <property type="project" value="UniProtKB-KW"/>
</dbReference>
<dbReference type="EMBL" id="KF006347">
    <property type="protein sequence ID" value="AHX99733.1"/>
    <property type="molecule type" value="Genomic_DNA"/>
</dbReference>
<evidence type="ECO:0000313" key="3">
    <source>
        <dbReference type="EMBL" id="PPJ72407.1"/>
    </source>
</evidence>
<proteinExistence type="predicted"/>
<dbReference type="Proteomes" id="UP001269271">
    <property type="component" value="Unassembled WGS sequence"/>
</dbReference>
<dbReference type="EMBL" id="PGWX01000377">
    <property type="protein sequence ID" value="PPJ72407.1"/>
    <property type="molecule type" value="Genomic_DNA"/>
</dbReference>
<accession>A0A023UE37</accession>
<evidence type="ECO:0000313" key="5">
    <source>
        <dbReference type="Proteomes" id="UP001269271"/>
    </source>
</evidence>
<keyword evidence="2" id="KW-0808">Transferase</keyword>
<sequence length="155" mass="17394">MSTKTVYDVIDTGVNYLLSVYDSWNIEDVLDKENDVFPNTLHWQFGHVLTIFDSALSMGGQNAVDIETYTKLFGYGSSPANWEGQDIPSIESIKEDLKTIPDRARQLTDEQLSQELEQPIAGCKTLNELLVLNAIHVPLHAGKIEEMARVLKQAK</sequence>
<evidence type="ECO:0000313" key="1">
    <source>
        <dbReference type="EMBL" id="AHX99733.1"/>
    </source>
</evidence>
<dbReference type="Proteomes" id="UP000238153">
    <property type="component" value="Unassembled WGS sequence"/>
</dbReference>
<dbReference type="SUPFAM" id="SSF109854">
    <property type="entry name" value="DinB/YfiT-like putative metalloenzymes"/>
    <property type="match status" value="1"/>
</dbReference>
<dbReference type="PATRIC" id="fig|1283.480.peg.206"/>
<dbReference type="Gene3D" id="1.20.120.450">
    <property type="entry name" value="dinb family like domain"/>
    <property type="match status" value="1"/>
</dbReference>
<name>A0A023UE37_STAHA</name>
<dbReference type="EMBL" id="JAVSOO010000006">
    <property type="protein sequence ID" value="MDT4286127.1"/>
    <property type="molecule type" value="Genomic_DNA"/>
</dbReference>
<keyword evidence="5" id="KW-1185">Reference proteome</keyword>
<reference evidence="2 5" key="4">
    <citation type="submission" date="2023-08" db="EMBL/GenBank/DDBJ databases">
        <title>Genomic surveillance of Staphylococcus haemolyticus neonatal outbreak in southern France.</title>
        <authorList>
            <person name="Magnan C."/>
            <person name="Morsli M."/>
            <person name="Thiery B."/>
            <person name="Salipante F."/>
            <person name="Attar J."/>
            <person name="Massimo D.M."/>
            <person name="Ory J."/>
            <person name="Pantel A."/>
            <person name="Lavigne J.-P."/>
        </authorList>
    </citation>
    <scope>NUCLEOTIDE SEQUENCE [LARGE SCALE GENOMIC DNA]</scope>
    <source>
        <strain evidence="2 5">NSH026</strain>
    </source>
</reference>
<dbReference type="KEGG" id="shh:ShL2_02438"/>
<evidence type="ECO:0000313" key="4">
    <source>
        <dbReference type="Proteomes" id="UP000238153"/>
    </source>
</evidence>
<reference evidence="1" key="2">
    <citation type="journal article" date="2014" name="PLoS ONE">
        <title>Characterization of the staphylococcal cassette chromosome composite island of Staphylococcus haemolyticus SH32, a methicillin-resistant clinical isolate from China.</title>
        <authorList>
            <person name="Yu D."/>
            <person name="Pi B."/>
            <person name="Chen Y."/>
            <person name="Wang Y."/>
            <person name="Ruan Z."/>
            <person name="Otto M."/>
            <person name="Yu Y."/>
        </authorList>
    </citation>
    <scope>NUCLEOTIDE SEQUENCE</scope>
    <source>
        <strain evidence="1">SH32</strain>
    </source>
</reference>
<evidence type="ECO:0000313" key="2">
    <source>
        <dbReference type="EMBL" id="MDT4286127.1"/>
    </source>
</evidence>
<reference evidence="1" key="1">
    <citation type="submission" date="2013-03" db="EMBL/GenBank/DDBJ databases">
        <authorList>
            <person name="Borui P."/>
            <person name="Yunsong Y."/>
        </authorList>
    </citation>
    <scope>NUCLEOTIDE SEQUENCE</scope>
    <source>
        <strain evidence="1">SH32</strain>
    </source>
</reference>
<protein>
    <submittedName>
        <fullName evidence="2">Bacillithiol transferase BstA</fullName>
    </submittedName>
    <submittedName>
        <fullName evidence="3">Damage-inducible protein DinB</fullName>
    </submittedName>
</protein>
<dbReference type="InterPro" id="IPR034660">
    <property type="entry name" value="DinB/YfiT-like"/>
</dbReference>
<organism evidence="1">
    <name type="scientific">Staphylococcus haemolyticus</name>
    <dbReference type="NCBI Taxonomy" id="1283"/>
    <lineage>
        <taxon>Bacteria</taxon>
        <taxon>Bacillati</taxon>
        <taxon>Bacillota</taxon>
        <taxon>Bacilli</taxon>
        <taxon>Bacillales</taxon>
        <taxon>Staphylococcaceae</taxon>
        <taxon>Staphylococcus</taxon>
    </lineage>
</organism>